<sequence length="125" mass="13570">MCVHGESSSSSTLHGCADDPKAKGQMGACYDGRHETRDGCRSVGDAHEGTSQIGREVLMGAHVPTIDGTIETHGYAQHYDSQSLITVHKTHGDQAYHGSIYAYDSRMSVWLVKHEEEPSNAPKQS</sequence>
<evidence type="ECO:0000313" key="1">
    <source>
        <dbReference type="EMBL" id="MPC20076.1"/>
    </source>
</evidence>
<dbReference type="EMBL" id="VSRR010000832">
    <property type="protein sequence ID" value="MPC20076.1"/>
    <property type="molecule type" value="Genomic_DNA"/>
</dbReference>
<gene>
    <name evidence="1" type="ORF">E2C01_013005</name>
</gene>
<dbReference type="Proteomes" id="UP000324222">
    <property type="component" value="Unassembled WGS sequence"/>
</dbReference>
<organism evidence="1 2">
    <name type="scientific">Portunus trituberculatus</name>
    <name type="common">Swimming crab</name>
    <name type="synonym">Neptunus trituberculatus</name>
    <dbReference type="NCBI Taxonomy" id="210409"/>
    <lineage>
        <taxon>Eukaryota</taxon>
        <taxon>Metazoa</taxon>
        <taxon>Ecdysozoa</taxon>
        <taxon>Arthropoda</taxon>
        <taxon>Crustacea</taxon>
        <taxon>Multicrustacea</taxon>
        <taxon>Malacostraca</taxon>
        <taxon>Eumalacostraca</taxon>
        <taxon>Eucarida</taxon>
        <taxon>Decapoda</taxon>
        <taxon>Pleocyemata</taxon>
        <taxon>Brachyura</taxon>
        <taxon>Eubrachyura</taxon>
        <taxon>Portunoidea</taxon>
        <taxon>Portunidae</taxon>
        <taxon>Portuninae</taxon>
        <taxon>Portunus</taxon>
    </lineage>
</organism>
<name>A0A5B7DG42_PORTR</name>
<protein>
    <submittedName>
        <fullName evidence="1">Uncharacterized protein</fullName>
    </submittedName>
</protein>
<keyword evidence="2" id="KW-1185">Reference proteome</keyword>
<comment type="caution">
    <text evidence="1">The sequence shown here is derived from an EMBL/GenBank/DDBJ whole genome shotgun (WGS) entry which is preliminary data.</text>
</comment>
<proteinExistence type="predicted"/>
<evidence type="ECO:0000313" key="2">
    <source>
        <dbReference type="Proteomes" id="UP000324222"/>
    </source>
</evidence>
<accession>A0A5B7DG42</accession>
<dbReference type="AlphaFoldDB" id="A0A5B7DG42"/>
<reference evidence="1 2" key="1">
    <citation type="submission" date="2019-05" db="EMBL/GenBank/DDBJ databases">
        <title>Another draft genome of Portunus trituberculatus and its Hox gene families provides insights of decapod evolution.</title>
        <authorList>
            <person name="Jeong J.-H."/>
            <person name="Song I."/>
            <person name="Kim S."/>
            <person name="Choi T."/>
            <person name="Kim D."/>
            <person name="Ryu S."/>
            <person name="Kim W."/>
        </authorList>
    </citation>
    <scope>NUCLEOTIDE SEQUENCE [LARGE SCALE GENOMIC DNA]</scope>
    <source>
        <tissue evidence="1">Muscle</tissue>
    </source>
</reference>